<dbReference type="SMART" id="SM00831">
    <property type="entry name" value="Cation_ATPase_N"/>
    <property type="match status" value="1"/>
</dbReference>
<keyword evidence="11 13" id="KW-0472">Membrane</keyword>
<dbReference type="InterPro" id="IPR023299">
    <property type="entry name" value="ATPase_P-typ_cyto_dom_N"/>
</dbReference>
<dbReference type="NCBIfam" id="TIGR01494">
    <property type="entry name" value="ATPase_P-type"/>
    <property type="match status" value="2"/>
</dbReference>
<dbReference type="Gene3D" id="1.20.1110.10">
    <property type="entry name" value="Calcium-transporting ATPase, transmembrane domain"/>
    <property type="match status" value="1"/>
</dbReference>
<comment type="subcellular location">
    <subcellularLocation>
        <location evidence="1">Cell membrane</location>
        <topology evidence="1">Multi-pass membrane protein</topology>
    </subcellularLocation>
</comment>
<dbReference type="GO" id="GO:1990573">
    <property type="term" value="P:potassium ion import across plasma membrane"/>
    <property type="evidence" value="ECO:0007669"/>
    <property type="project" value="TreeGrafter"/>
</dbReference>
<sequence>MNVRTAVSDERQAAEIAQPVAWHALPADAVLARLETSDEGLDLDEAKRRLERYGPNQLPAPRPRHPVLRFLAQFNNTLIYFLLSAAVVAAIIGHVVDAGVIVGVVLVNAIVGFIQEGRAEEALNAIRDMIAPHARVLRGGRQHDADARAIVPGDVVLMEAGDKAPADIRLLRARNLKVDEAILTGESVPAEKEERPTGTDAALGDRHSMVFSGTLLATGQATGIVVATGSGTEIGRISTMIGGIRTLETPLLVQINRFGRIFTLVAMTTAAALMAFAMLVHAYPWADALMIVVALAVGVVPEGLPAVITITLAIGVRRMARRNAVVRRLPAVETLGAVSVICSDKTGTLTKNEMTARRIATSDGESLVSGSGYAPEGAIGEDDTPPNRSETELVRSALLCNDAQLVEADGRWSVLGDPMEGALVTLAMKAGLHPETERSSWARMDEIPFDAQHRFMATLNRDPAGGGRIFVKGAPERVLAMCARQAASNAGATEGGETELDAAYWRRRIAAAAANGERVLGFAAAVAPAALERLAFEDVETGLVFLGIVGFIDPPREEAMAAVADCRSAGIAVKMITGDHVDTAAAIARQLAIAHDPRAMTGAEIDAVPDAELGAVVEAVSVFARTSPEHKLRIVRALQNNGHVVAMTGDGVNDAPSLKQADVGIAMGRKGTEAAKEAAEMVLVDDNFASIVAAVHEGRTVFDNIRKVISWTVPTNGGETICVVLAILLGLALPMSPVQILWINMILTVTLGLVLAFEPAEPNVMRRPPRGRNAPLVTGFLAWRILFVSILFTIGVFGIFEYAMRSGQGERVARTMVVNTLVVMEIFYLFNVRYLHMTSFNLKGVLGTPAVLGAIGVVVAAQLAFTYAPFMHALFESAPVAIGDGAVIIAIGVVTMLVLEAEKALMRRMGALRPADT</sequence>
<dbReference type="GO" id="GO:0016887">
    <property type="term" value="F:ATP hydrolysis activity"/>
    <property type="evidence" value="ECO:0007669"/>
    <property type="project" value="InterPro"/>
</dbReference>
<dbReference type="Gene3D" id="2.70.150.10">
    <property type="entry name" value="Calcium-transporting ATPase, cytoplasmic transduction domain A"/>
    <property type="match status" value="1"/>
</dbReference>
<evidence type="ECO:0000256" key="2">
    <source>
        <dbReference type="ARBA" id="ARBA00005675"/>
    </source>
</evidence>
<proteinExistence type="inferred from homology"/>
<dbReference type="SUPFAM" id="SSF56784">
    <property type="entry name" value="HAD-like"/>
    <property type="match status" value="1"/>
</dbReference>
<feature type="transmembrane region" description="Helical" evidence="13">
    <location>
        <begin position="844"/>
        <end position="868"/>
    </location>
</feature>
<dbReference type="Gene3D" id="3.40.1110.10">
    <property type="entry name" value="Calcium-transporting ATPase, cytoplasmic domain N"/>
    <property type="match status" value="1"/>
</dbReference>
<dbReference type="InterPro" id="IPR023214">
    <property type="entry name" value="HAD_sf"/>
</dbReference>
<accession>A0A7W6D6N0</accession>
<keyword evidence="9" id="KW-1278">Translocase</keyword>
<comment type="similarity">
    <text evidence="2">Belongs to the cation transport ATPase (P-type) (TC 3.A.3) family. Type IIA subfamily.</text>
</comment>
<dbReference type="RefSeq" id="WP_183798244.1">
    <property type="nucleotide sequence ID" value="NZ_JACIEE010000001.1"/>
</dbReference>
<evidence type="ECO:0000256" key="5">
    <source>
        <dbReference type="ARBA" id="ARBA00022692"/>
    </source>
</evidence>
<dbReference type="InterPro" id="IPR004014">
    <property type="entry name" value="ATPase_P-typ_cation-transptr_N"/>
</dbReference>
<evidence type="ECO:0000256" key="1">
    <source>
        <dbReference type="ARBA" id="ARBA00004651"/>
    </source>
</evidence>
<dbReference type="PANTHER" id="PTHR43294:SF21">
    <property type="entry name" value="CATION TRANSPORTING ATPASE"/>
    <property type="match status" value="1"/>
</dbReference>
<dbReference type="FunFam" id="3.40.50.1000:FF:000001">
    <property type="entry name" value="Phospholipid-transporting ATPase IC"/>
    <property type="match status" value="1"/>
</dbReference>
<dbReference type="PRINTS" id="PR00119">
    <property type="entry name" value="CATATPASE"/>
</dbReference>
<keyword evidence="7" id="KW-0067">ATP-binding</keyword>
<dbReference type="SFLD" id="SFLDF00027">
    <property type="entry name" value="p-type_atpase"/>
    <property type="match status" value="1"/>
</dbReference>
<evidence type="ECO:0000256" key="3">
    <source>
        <dbReference type="ARBA" id="ARBA00022475"/>
    </source>
</evidence>
<evidence type="ECO:0000259" key="14">
    <source>
        <dbReference type="SMART" id="SM00831"/>
    </source>
</evidence>
<evidence type="ECO:0000256" key="13">
    <source>
        <dbReference type="SAM" id="Phobius"/>
    </source>
</evidence>
<dbReference type="InterPro" id="IPR018303">
    <property type="entry name" value="ATPase_P-typ_P_site"/>
</dbReference>
<dbReference type="GO" id="GO:0006883">
    <property type="term" value="P:intracellular sodium ion homeostasis"/>
    <property type="evidence" value="ECO:0007669"/>
    <property type="project" value="TreeGrafter"/>
</dbReference>
<feature type="transmembrane region" description="Helical" evidence="13">
    <location>
        <begin position="78"/>
        <end position="111"/>
    </location>
</feature>
<evidence type="ECO:0000256" key="11">
    <source>
        <dbReference type="ARBA" id="ARBA00023136"/>
    </source>
</evidence>
<keyword evidence="5 13" id="KW-0812">Transmembrane</keyword>
<dbReference type="Pfam" id="PF00690">
    <property type="entry name" value="Cation_ATPase_N"/>
    <property type="match status" value="1"/>
</dbReference>
<keyword evidence="6" id="KW-0547">Nucleotide-binding</keyword>
<evidence type="ECO:0000313" key="16">
    <source>
        <dbReference type="Proteomes" id="UP000574761"/>
    </source>
</evidence>
<dbReference type="InterPro" id="IPR059000">
    <property type="entry name" value="ATPase_P-type_domA"/>
</dbReference>
<gene>
    <name evidence="15" type="ORF">GGQ64_000356</name>
</gene>
<dbReference type="GO" id="GO:0036376">
    <property type="term" value="P:sodium ion export across plasma membrane"/>
    <property type="evidence" value="ECO:0007669"/>
    <property type="project" value="TreeGrafter"/>
</dbReference>
<dbReference type="SUPFAM" id="SSF81660">
    <property type="entry name" value="Metal cation-transporting ATPase, ATP-binding domain N"/>
    <property type="match status" value="1"/>
</dbReference>
<evidence type="ECO:0000256" key="8">
    <source>
        <dbReference type="ARBA" id="ARBA00022842"/>
    </source>
</evidence>
<dbReference type="GO" id="GO:0030007">
    <property type="term" value="P:intracellular potassium ion homeostasis"/>
    <property type="evidence" value="ECO:0007669"/>
    <property type="project" value="TreeGrafter"/>
</dbReference>
<dbReference type="Pfam" id="PF13246">
    <property type="entry name" value="Cation_ATPase"/>
    <property type="match status" value="1"/>
</dbReference>
<feature type="domain" description="Cation-transporting P-type ATPase N-terminal" evidence="14">
    <location>
        <begin position="21"/>
        <end position="94"/>
    </location>
</feature>
<dbReference type="FunFam" id="2.70.150.10:FF:000160">
    <property type="entry name" value="Sarcoplasmic/endoplasmic reticulum calcium ATPase 1"/>
    <property type="match status" value="1"/>
</dbReference>
<dbReference type="PANTHER" id="PTHR43294">
    <property type="entry name" value="SODIUM/POTASSIUM-TRANSPORTING ATPASE SUBUNIT ALPHA"/>
    <property type="match status" value="1"/>
</dbReference>
<comment type="caution">
    <text evidence="15">The sequence shown here is derived from an EMBL/GenBank/DDBJ whole genome shotgun (WGS) entry which is preliminary data.</text>
</comment>
<dbReference type="InterPro" id="IPR001757">
    <property type="entry name" value="P_typ_ATPase"/>
</dbReference>
<dbReference type="SUPFAM" id="SSF81653">
    <property type="entry name" value="Calcium ATPase, transduction domain A"/>
    <property type="match status" value="1"/>
</dbReference>
<dbReference type="CDD" id="cd02080">
    <property type="entry name" value="P-type_ATPase_cation"/>
    <property type="match status" value="1"/>
</dbReference>
<evidence type="ECO:0000256" key="12">
    <source>
        <dbReference type="SAM" id="MobiDB-lite"/>
    </source>
</evidence>
<dbReference type="SFLD" id="SFLDG00002">
    <property type="entry name" value="C1.7:_P-type_atpase_like"/>
    <property type="match status" value="1"/>
</dbReference>
<dbReference type="GO" id="GO:0005886">
    <property type="term" value="C:plasma membrane"/>
    <property type="evidence" value="ECO:0007669"/>
    <property type="project" value="UniProtKB-SubCell"/>
</dbReference>
<dbReference type="GO" id="GO:1902600">
    <property type="term" value="P:proton transmembrane transport"/>
    <property type="evidence" value="ECO:0007669"/>
    <property type="project" value="TreeGrafter"/>
</dbReference>
<dbReference type="Pfam" id="PF00122">
    <property type="entry name" value="E1-E2_ATPase"/>
    <property type="match status" value="1"/>
</dbReference>
<dbReference type="InterPro" id="IPR023298">
    <property type="entry name" value="ATPase_P-typ_TM_dom_sf"/>
</dbReference>
<reference evidence="15 16" key="1">
    <citation type="submission" date="2020-08" db="EMBL/GenBank/DDBJ databases">
        <title>Genomic Encyclopedia of Type Strains, Phase IV (KMG-IV): sequencing the most valuable type-strain genomes for metagenomic binning, comparative biology and taxonomic classification.</title>
        <authorList>
            <person name="Goeker M."/>
        </authorList>
    </citation>
    <scope>NUCLEOTIDE SEQUENCE [LARGE SCALE GENOMIC DNA]</scope>
    <source>
        <strain evidence="15 16">DSM 100211</strain>
    </source>
</reference>
<keyword evidence="10 13" id="KW-1133">Transmembrane helix</keyword>
<dbReference type="InterPro" id="IPR008250">
    <property type="entry name" value="ATPase_P-typ_transduc_dom_A_sf"/>
</dbReference>
<feature type="region of interest" description="Disordered" evidence="12">
    <location>
        <begin position="366"/>
        <end position="388"/>
    </location>
</feature>
<keyword evidence="4" id="KW-0597">Phosphoprotein</keyword>
<feature type="transmembrane region" description="Helical" evidence="13">
    <location>
        <begin position="708"/>
        <end position="733"/>
    </location>
</feature>
<evidence type="ECO:0000256" key="9">
    <source>
        <dbReference type="ARBA" id="ARBA00022967"/>
    </source>
</evidence>
<dbReference type="SFLD" id="SFLDS00003">
    <property type="entry name" value="Haloacid_Dehalogenase"/>
    <property type="match status" value="1"/>
</dbReference>
<dbReference type="InterPro" id="IPR036412">
    <property type="entry name" value="HAD-like_sf"/>
</dbReference>
<dbReference type="PROSITE" id="PS00154">
    <property type="entry name" value="ATPASE_E1_E2"/>
    <property type="match status" value="1"/>
</dbReference>
<dbReference type="InterPro" id="IPR050510">
    <property type="entry name" value="Cation_transp_ATPase_P-type"/>
</dbReference>
<organism evidence="15 16">
    <name type="scientific">Mycoplana azooxidifex</name>
    <dbReference type="NCBI Taxonomy" id="1636188"/>
    <lineage>
        <taxon>Bacteria</taxon>
        <taxon>Pseudomonadati</taxon>
        <taxon>Pseudomonadota</taxon>
        <taxon>Alphaproteobacteria</taxon>
        <taxon>Hyphomicrobiales</taxon>
        <taxon>Rhizobiaceae</taxon>
        <taxon>Mycoplana</taxon>
    </lineage>
</organism>
<evidence type="ECO:0000256" key="7">
    <source>
        <dbReference type="ARBA" id="ARBA00022840"/>
    </source>
</evidence>
<dbReference type="InterPro" id="IPR044492">
    <property type="entry name" value="P_typ_ATPase_HD_dom"/>
</dbReference>
<feature type="transmembrane region" description="Helical" evidence="13">
    <location>
        <begin position="812"/>
        <end position="832"/>
    </location>
</feature>
<keyword evidence="16" id="KW-1185">Reference proteome</keyword>
<keyword evidence="3" id="KW-1003">Cell membrane</keyword>
<evidence type="ECO:0000256" key="6">
    <source>
        <dbReference type="ARBA" id="ARBA00022741"/>
    </source>
</evidence>
<dbReference type="AlphaFoldDB" id="A0A7W6D6N0"/>
<feature type="transmembrane region" description="Helical" evidence="13">
    <location>
        <begin position="781"/>
        <end position="800"/>
    </location>
</feature>
<protein>
    <submittedName>
        <fullName evidence="15">Magnesium-transporting ATPase (P-type)</fullName>
    </submittedName>
</protein>
<name>A0A7W6D6N0_9HYPH</name>
<dbReference type="SUPFAM" id="SSF81665">
    <property type="entry name" value="Calcium ATPase, transmembrane domain M"/>
    <property type="match status" value="1"/>
</dbReference>
<dbReference type="Pfam" id="PF00689">
    <property type="entry name" value="Cation_ATPase_C"/>
    <property type="match status" value="1"/>
</dbReference>
<keyword evidence="8" id="KW-0460">Magnesium</keyword>
<dbReference type="GO" id="GO:0005524">
    <property type="term" value="F:ATP binding"/>
    <property type="evidence" value="ECO:0007669"/>
    <property type="project" value="UniProtKB-KW"/>
</dbReference>
<evidence type="ECO:0000313" key="15">
    <source>
        <dbReference type="EMBL" id="MBB3975180.1"/>
    </source>
</evidence>
<feature type="transmembrane region" description="Helical" evidence="13">
    <location>
        <begin position="289"/>
        <end position="314"/>
    </location>
</feature>
<dbReference type="EMBL" id="JACIEE010000001">
    <property type="protein sequence ID" value="MBB3975180.1"/>
    <property type="molecule type" value="Genomic_DNA"/>
</dbReference>
<dbReference type="PRINTS" id="PR00120">
    <property type="entry name" value="HATPASE"/>
</dbReference>
<feature type="transmembrane region" description="Helical" evidence="13">
    <location>
        <begin position="739"/>
        <end position="760"/>
    </location>
</feature>
<feature type="transmembrane region" description="Helical" evidence="13">
    <location>
        <begin position="880"/>
        <end position="899"/>
    </location>
</feature>
<evidence type="ECO:0000256" key="4">
    <source>
        <dbReference type="ARBA" id="ARBA00022553"/>
    </source>
</evidence>
<feature type="transmembrane region" description="Helical" evidence="13">
    <location>
        <begin position="261"/>
        <end position="283"/>
    </location>
</feature>
<dbReference type="GO" id="GO:0005391">
    <property type="term" value="F:P-type sodium:potassium-exchanging transporter activity"/>
    <property type="evidence" value="ECO:0007669"/>
    <property type="project" value="TreeGrafter"/>
</dbReference>
<evidence type="ECO:0000256" key="10">
    <source>
        <dbReference type="ARBA" id="ARBA00022989"/>
    </source>
</evidence>
<dbReference type="InterPro" id="IPR006068">
    <property type="entry name" value="ATPase_P-typ_cation-transptr_C"/>
</dbReference>
<dbReference type="Gene3D" id="3.40.50.1000">
    <property type="entry name" value="HAD superfamily/HAD-like"/>
    <property type="match status" value="1"/>
</dbReference>
<dbReference type="Proteomes" id="UP000574761">
    <property type="component" value="Unassembled WGS sequence"/>
</dbReference>
<dbReference type="FunFam" id="3.40.50.1000:FF:000028">
    <property type="entry name" value="Calcium-transporting P-type ATPase, putative"/>
    <property type="match status" value="1"/>
</dbReference>